<dbReference type="InterPro" id="IPR050950">
    <property type="entry name" value="HTH-type_LysR_regulators"/>
</dbReference>
<dbReference type="PANTHER" id="PTHR30419">
    <property type="entry name" value="HTH-TYPE TRANSCRIPTIONAL REGULATOR YBHD"/>
    <property type="match status" value="1"/>
</dbReference>
<feature type="domain" description="HTH lysR-type" evidence="5">
    <location>
        <begin position="11"/>
        <end position="68"/>
    </location>
</feature>
<dbReference type="Proteomes" id="UP001629392">
    <property type="component" value="Unassembled WGS sequence"/>
</dbReference>
<dbReference type="InterPro" id="IPR036388">
    <property type="entry name" value="WH-like_DNA-bd_sf"/>
</dbReference>
<keyword evidence="2" id="KW-0805">Transcription regulation</keyword>
<dbReference type="PRINTS" id="PR00039">
    <property type="entry name" value="HTHLYSR"/>
</dbReference>
<accession>A0ABW9E833</accession>
<sequence length="336" mass="37016">MARAAQQETIIEIRELRSFVHIARVGSFSRAAAELYVAQPALSRQIAKLEEELGTALFVRHGRGVRLTSGGAQLLERAEMIINFVAQTGEHVRASSDRLSGHIALGLPPAVGVHVSAPIVEAFRERWPAVGLHIREGLSSSLQEWLLDRRVDLAIVYNQPALEAFDVLPLCNEAMVIVGPPDDTVIKRRGGEPLRIRDLAELPLIVPGFPHANRRVLEQAAVQHGVHLRVVLEVDSVALTKALVNRGLGYSLLTYTAIQDEVQRGDLRALPIERPSIRSIVSLATLREQRASRLVRTMADVVRDNVHELAVNGAWKDYVTWLGDSEPNATRATADE</sequence>
<dbReference type="PROSITE" id="PS50931">
    <property type="entry name" value="HTH_LYSR"/>
    <property type="match status" value="1"/>
</dbReference>
<evidence type="ECO:0000259" key="5">
    <source>
        <dbReference type="PROSITE" id="PS50931"/>
    </source>
</evidence>
<comment type="caution">
    <text evidence="6">The sequence shown here is derived from an EMBL/GenBank/DDBJ whole genome shotgun (WGS) entry which is preliminary data.</text>
</comment>
<dbReference type="EMBL" id="JAQQCL010000002">
    <property type="protein sequence ID" value="MFM0715481.1"/>
    <property type="molecule type" value="Genomic_DNA"/>
</dbReference>
<keyword evidence="7" id="KW-1185">Reference proteome</keyword>
<evidence type="ECO:0000256" key="1">
    <source>
        <dbReference type="ARBA" id="ARBA00009437"/>
    </source>
</evidence>
<evidence type="ECO:0000256" key="4">
    <source>
        <dbReference type="ARBA" id="ARBA00023163"/>
    </source>
</evidence>
<dbReference type="InterPro" id="IPR036390">
    <property type="entry name" value="WH_DNA-bd_sf"/>
</dbReference>
<dbReference type="Gene3D" id="1.10.10.10">
    <property type="entry name" value="Winged helix-like DNA-binding domain superfamily/Winged helix DNA-binding domain"/>
    <property type="match status" value="1"/>
</dbReference>
<evidence type="ECO:0000256" key="2">
    <source>
        <dbReference type="ARBA" id="ARBA00023015"/>
    </source>
</evidence>
<gene>
    <name evidence="6" type="ORF">PQQ73_03970</name>
</gene>
<evidence type="ECO:0000313" key="6">
    <source>
        <dbReference type="EMBL" id="MFM0715481.1"/>
    </source>
</evidence>
<dbReference type="Gene3D" id="3.40.190.290">
    <property type="match status" value="1"/>
</dbReference>
<comment type="similarity">
    <text evidence="1">Belongs to the LysR transcriptional regulatory family.</text>
</comment>
<proteinExistence type="inferred from homology"/>
<evidence type="ECO:0000256" key="3">
    <source>
        <dbReference type="ARBA" id="ARBA00023125"/>
    </source>
</evidence>
<protein>
    <submittedName>
        <fullName evidence="6">LysR substrate-binding domain-containing protein</fullName>
    </submittedName>
</protein>
<keyword evidence="4" id="KW-0804">Transcription</keyword>
<dbReference type="SUPFAM" id="SSF46785">
    <property type="entry name" value="Winged helix' DNA-binding domain"/>
    <property type="match status" value="1"/>
</dbReference>
<dbReference type="InterPro" id="IPR005119">
    <property type="entry name" value="LysR_subst-bd"/>
</dbReference>
<dbReference type="SUPFAM" id="SSF53850">
    <property type="entry name" value="Periplasmic binding protein-like II"/>
    <property type="match status" value="1"/>
</dbReference>
<organism evidence="6 7">
    <name type="scientific">Paraburkholderia strydomiana</name>
    <dbReference type="NCBI Taxonomy" id="1245417"/>
    <lineage>
        <taxon>Bacteria</taxon>
        <taxon>Pseudomonadati</taxon>
        <taxon>Pseudomonadota</taxon>
        <taxon>Betaproteobacteria</taxon>
        <taxon>Burkholderiales</taxon>
        <taxon>Burkholderiaceae</taxon>
        <taxon>Paraburkholderia</taxon>
    </lineage>
</organism>
<dbReference type="Pfam" id="PF00126">
    <property type="entry name" value="HTH_1"/>
    <property type="match status" value="1"/>
</dbReference>
<dbReference type="Pfam" id="PF03466">
    <property type="entry name" value="LysR_substrate"/>
    <property type="match status" value="1"/>
</dbReference>
<dbReference type="InterPro" id="IPR000847">
    <property type="entry name" value="LysR_HTH_N"/>
</dbReference>
<dbReference type="CDD" id="cd08433">
    <property type="entry name" value="PBP2_Nac"/>
    <property type="match status" value="1"/>
</dbReference>
<dbReference type="RefSeq" id="WP_408141122.1">
    <property type="nucleotide sequence ID" value="NZ_JAQQCJ010000002.1"/>
</dbReference>
<keyword evidence="3" id="KW-0238">DNA-binding</keyword>
<name>A0ABW9E833_9BURK</name>
<reference evidence="6 7" key="1">
    <citation type="journal article" date="2024" name="Chem. Sci.">
        <title>Discovery of megapolipeptins by genome mining of a Burkholderiales bacteria collection.</title>
        <authorList>
            <person name="Paulo B.S."/>
            <person name="Recchia M.J.J."/>
            <person name="Lee S."/>
            <person name="Fergusson C.H."/>
            <person name="Romanowski S.B."/>
            <person name="Hernandez A."/>
            <person name="Krull N."/>
            <person name="Liu D.Y."/>
            <person name="Cavanagh H."/>
            <person name="Bos A."/>
            <person name="Gray C.A."/>
            <person name="Murphy B.T."/>
            <person name="Linington R.G."/>
            <person name="Eustaquio A.S."/>
        </authorList>
    </citation>
    <scope>NUCLEOTIDE SEQUENCE [LARGE SCALE GENOMIC DNA]</scope>
    <source>
        <strain evidence="6 7">RL17-350-BIC-E</strain>
    </source>
</reference>
<evidence type="ECO:0000313" key="7">
    <source>
        <dbReference type="Proteomes" id="UP001629392"/>
    </source>
</evidence>